<organism evidence="2 3">
    <name type="scientific">Lithospermum erythrorhizon</name>
    <name type="common">Purple gromwell</name>
    <name type="synonym">Lithospermum officinale var. erythrorhizon</name>
    <dbReference type="NCBI Taxonomy" id="34254"/>
    <lineage>
        <taxon>Eukaryota</taxon>
        <taxon>Viridiplantae</taxon>
        <taxon>Streptophyta</taxon>
        <taxon>Embryophyta</taxon>
        <taxon>Tracheophyta</taxon>
        <taxon>Spermatophyta</taxon>
        <taxon>Magnoliopsida</taxon>
        <taxon>eudicotyledons</taxon>
        <taxon>Gunneridae</taxon>
        <taxon>Pentapetalae</taxon>
        <taxon>asterids</taxon>
        <taxon>lamiids</taxon>
        <taxon>Boraginales</taxon>
        <taxon>Boraginaceae</taxon>
        <taxon>Boraginoideae</taxon>
        <taxon>Lithospermeae</taxon>
        <taxon>Lithospermum</taxon>
    </lineage>
</organism>
<comment type="caution">
    <text evidence="2">The sequence shown here is derived from an EMBL/GenBank/DDBJ whole genome shotgun (WGS) entry which is preliminary data.</text>
</comment>
<evidence type="ECO:0000256" key="1">
    <source>
        <dbReference type="SAM" id="SignalP"/>
    </source>
</evidence>
<protein>
    <submittedName>
        <fullName evidence="2">Uncharacterized protein</fullName>
    </submittedName>
</protein>
<gene>
    <name evidence="2" type="ORF">LIER_24629</name>
</gene>
<proteinExistence type="predicted"/>
<feature type="chain" id="PRO_5043472582" evidence="1">
    <location>
        <begin position="25"/>
        <end position="149"/>
    </location>
</feature>
<dbReference type="AlphaFoldDB" id="A0AAV3R1R3"/>
<evidence type="ECO:0000313" key="2">
    <source>
        <dbReference type="EMBL" id="GAA0170347.1"/>
    </source>
</evidence>
<keyword evidence="1" id="KW-0732">Signal</keyword>
<dbReference type="PROSITE" id="PS51257">
    <property type="entry name" value="PROKAR_LIPOPROTEIN"/>
    <property type="match status" value="1"/>
</dbReference>
<sequence length="149" mass="16499">MMMGLRVLRISLIVLSCLFIIVQSSGSACSKNEEYVGEKKASVSEMVKSLYSILTSSPFTSKYWGKVRILLDQGRGYFSYVNLDFRKADNAEANEGMGGKVKEAVVKSMDKSKQTIEGSAEKAAYVVGETTNKLKRTSTKTREDDQSEL</sequence>
<feature type="signal peptide" evidence="1">
    <location>
        <begin position="1"/>
        <end position="24"/>
    </location>
</feature>
<dbReference type="EMBL" id="BAABME010007209">
    <property type="protein sequence ID" value="GAA0170347.1"/>
    <property type="molecule type" value="Genomic_DNA"/>
</dbReference>
<accession>A0AAV3R1R3</accession>
<reference evidence="2 3" key="1">
    <citation type="submission" date="2024-01" db="EMBL/GenBank/DDBJ databases">
        <title>The complete chloroplast genome sequence of Lithospermum erythrorhizon: insights into the phylogenetic relationship among Boraginaceae species and the maternal lineages of purple gromwells.</title>
        <authorList>
            <person name="Okada T."/>
            <person name="Watanabe K."/>
        </authorList>
    </citation>
    <scope>NUCLEOTIDE SEQUENCE [LARGE SCALE GENOMIC DNA]</scope>
</reference>
<dbReference type="PANTHER" id="PTHR35463:SF11">
    <property type="entry name" value="TRANSMEMBRANE PROTEIN"/>
    <property type="match status" value="1"/>
</dbReference>
<dbReference type="Proteomes" id="UP001454036">
    <property type="component" value="Unassembled WGS sequence"/>
</dbReference>
<name>A0AAV3R1R3_LITER</name>
<evidence type="ECO:0000313" key="3">
    <source>
        <dbReference type="Proteomes" id="UP001454036"/>
    </source>
</evidence>
<keyword evidence="3" id="KW-1185">Reference proteome</keyword>
<dbReference type="PANTHER" id="PTHR35463">
    <property type="entry name" value="TRANSMEMBRANE PROTEIN"/>
    <property type="match status" value="1"/>
</dbReference>